<evidence type="ECO:0000313" key="1">
    <source>
        <dbReference type="EMBL" id="RIV88158.1"/>
    </source>
</evidence>
<organism evidence="1 2">
    <name type="scientific">Aurantiacibacter xanthus</name>
    <dbReference type="NCBI Taxonomy" id="1784712"/>
    <lineage>
        <taxon>Bacteria</taxon>
        <taxon>Pseudomonadati</taxon>
        <taxon>Pseudomonadota</taxon>
        <taxon>Alphaproteobacteria</taxon>
        <taxon>Sphingomonadales</taxon>
        <taxon>Erythrobacteraceae</taxon>
        <taxon>Aurantiacibacter</taxon>
    </lineage>
</organism>
<sequence length="144" mass="15558">MQHDHEDMPSPGLELAFHLEQQFGEPMELGRLATGGLRSMRTVTGGTISGARLNGRVVSGSETCLTRMDQVTTIETVYVIRSDDGAIIRIIGTGNACAKNAFDGIRLTLVFEADEASPHAWLATRAFVAERERGSDVLSIAQIV</sequence>
<gene>
    <name evidence="1" type="ORF">D2V17_08195</name>
</gene>
<dbReference type="Pfam" id="PF11578">
    <property type="entry name" value="DUF3237"/>
    <property type="match status" value="1"/>
</dbReference>
<reference evidence="1 2" key="1">
    <citation type="submission" date="2018-08" db="EMBL/GenBank/DDBJ databases">
        <title>Erythrobacter zhengii sp.nov., a bacterium isolated from deep-sea sediment.</title>
        <authorList>
            <person name="Fang C."/>
            <person name="Wu Y.-H."/>
            <person name="Sun C."/>
            <person name="Wang H."/>
            <person name="Cheng H."/>
            <person name="Meng F.-X."/>
            <person name="Wang C.-S."/>
            <person name="Xu X.-W."/>
        </authorList>
    </citation>
    <scope>NUCLEOTIDE SEQUENCE [LARGE SCALE GENOMIC DNA]</scope>
    <source>
        <strain evidence="1 2">CCTCC AB 2015396</strain>
    </source>
</reference>
<dbReference type="InterPro" id="IPR020915">
    <property type="entry name" value="UPF0311"/>
</dbReference>
<dbReference type="Proteomes" id="UP000265366">
    <property type="component" value="Unassembled WGS sequence"/>
</dbReference>
<dbReference type="PANTHER" id="PTHR37315">
    <property type="entry name" value="UPF0311 PROTEIN BLR7842"/>
    <property type="match status" value="1"/>
</dbReference>
<keyword evidence="2" id="KW-1185">Reference proteome</keyword>
<comment type="caution">
    <text evidence="1">The sequence shown here is derived from an EMBL/GenBank/DDBJ whole genome shotgun (WGS) entry which is preliminary data.</text>
</comment>
<protein>
    <submittedName>
        <fullName evidence="1">DUF3237 domain-containing protein</fullName>
    </submittedName>
</protein>
<dbReference type="AlphaFoldDB" id="A0A3A1P6G1"/>
<evidence type="ECO:0000313" key="2">
    <source>
        <dbReference type="Proteomes" id="UP000265366"/>
    </source>
</evidence>
<proteinExistence type="predicted"/>
<accession>A0A3A1P6G1</accession>
<dbReference type="EMBL" id="QXFM01000073">
    <property type="protein sequence ID" value="RIV88158.1"/>
    <property type="molecule type" value="Genomic_DNA"/>
</dbReference>
<dbReference type="RefSeq" id="WP_119592582.1">
    <property type="nucleotide sequence ID" value="NZ_QXFM01000073.1"/>
</dbReference>
<dbReference type="OrthoDB" id="9857759at2"/>
<name>A0A3A1P6G1_9SPHN</name>
<dbReference type="Gene3D" id="2.40.160.20">
    <property type="match status" value="1"/>
</dbReference>
<dbReference type="PANTHER" id="PTHR37315:SF1">
    <property type="entry name" value="UPF0311 PROTEIN BLR7842"/>
    <property type="match status" value="1"/>
</dbReference>